<evidence type="ECO:0000256" key="3">
    <source>
        <dbReference type="ARBA" id="ARBA00015352"/>
    </source>
</evidence>
<organism evidence="11 12">
    <name type="scientific">Ophiocordyceps sinensis</name>
    <dbReference type="NCBI Taxonomy" id="72228"/>
    <lineage>
        <taxon>Eukaryota</taxon>
        <taxon>Fungi</taxon>
        <taxon>Dikarya</taxon>
        <taxon>Ascomycota</taxon>
        <taxon>Pezizomycotina</taxon>
        <taxon>Sordariomycetes</taxon>
        <taxon>Hypocreomycetidae</taxon>
        <taxon>Hypocreales</taxon>
        <taxon>Ophiocordycipitaceae</taxon>
        <taxon>Ophiocordyceps</taxon>
    </lineage>
</organism>
<keyword evidence="12" id="KW-1185">Reference proteome</keyword>
<evidence type="ECO:0000256" key="4">
    <source>
        <dbReference type="ARBA" id="ARBA00022448"/>
    </source>
</evidence>
<dbReference type="EMBL" id="JAAVMX010000003">
    <property type="protein sequence ID" value="KAF4510646.1"/>
    <property type="molecule type" value="Genomic_DNA"/>
</dbReference>
<evidence type="ECO:0000313" key="11">
    <source>
        <dbReference type="EMBL" id="KAF4510646.1"/>
    </source>
</evidence>
<keyword evidence="5 10" id="KW-0732">Signal</keyword>
<dbReference type="GO" id="GO:0000774">
    <property type="term" value="F:adenyl-nucleotide exchange factor activity"/>
    <property type="evidence" value="ECO:0007669"/>
    <property type="project" value="InterPro"/>
</dbReference>
<dbReference type="OrthoDB" id="448649at2759"/>
<comment type="similarity">
    <text evidence="1">Belongs to the SIL1 family.</text>
</comment>
<feature type="chain" id="PRO_5034621643" description="Nucleotide exchange factor SIL1" evidence="10">
    <location>
        <begin position="30"/>
        <end position="421"/>
    </location>
</feature>
<comment type="caution">
    <text evidence="11">The sequence shown here is derived from an EMBL/GenBank/DDBJ whole genome shotgun (WGS) entry which is preliminary data.</text>
</comment>
<evidence type="ECO:0000256" key="7">
    <source>
        <dbReference type="ARBA" id="ARBA00022927"/>
    </source>
</evidence>
<dbReference type="Proteomes" id="UP000557566">
    <property type="component" value="Unassembled WGS sequence"/>
</dbReference>
<evidence type="ECO:0000256" key="2">
    <source>
        <dbReference type="ARBA" id="ARBA00011799"/>
    </source>
</evidence>
<proteinExistence type="inferred from homology"/>
<keyword evidence="4" id="KW-0813">Transport</keyword>
<feature type="region of interest" description="Disordered" evidence="9">
    <location>
        <begin position="114"/>
        <end position="136"/>
    </location>
</feature>
<sequence>MAPAHPRTSPLRTALLGIVLSVSLSSASAAPAQNPPPALICHTANQDDCYPRHFQAKDEFQIVHDDQDLPPGLHVRINMQTGKKEAKINVPGDVDPALDGLPVDDASIVVVPHQDQDEHPLRLPKGAPSYDPVGKVKEPEQEAESFVTAMNMLRRGKVRHGHTFAEHLEDLEELSHDIYYGMKIAEDIDVVKALFCLMVSAPKGPPPTIDASPASRDQQAASVLAGALQNNPSALEKVAGAWPELMDGNCPDTGAATIGDALYSSLAPSHNVDAAGDSKQSASRVKAKVSVINGLLKNGTIRGEFLSRGGMDHLLEVLVSEGRDWAAAQRKAGQLVLDNFLDGDMGATLGLWPRVPRLSDEQCRSETYKAAEGCWDYHVARIMGENRAEQGHWSMDLDAKLVVARGGDPAAQADGSRRAEL</sequence>
<dbReference type="Pfam" id="PF16782">
    <property type="entry name" value="SIL1"/>
    <property type="match status" value="1"/>
</dbReference>
<dbReference type="GO" id="GO:0005783">
    <property type="term" value="C:endoplasmic reticulum"/>
    <property type="evidence" value="ECO:0007669"/>
    <property type="project" value="InterPro"/>
</dbReference>
<dbReference type="InterPro" id="IPR031884">
    <property type="entry name" value="Sil1_fungi"/>
</dbReference>
<accession>A0A8H4PUJ7</accession>
<feature type="signal peptide" evidence="10">
    <location>
        <begin position="1"/>
        <end position="29"/>
    </location>
</feature>
<reference evidence="11 12" key="1">
    <citation type="journal article" date="2020" name="Genome Biol. Evol.">
        <title>A new high-quality draft genome assembly of the Chinese cordyceps Ophiocordyceps sinensis.</title>
        <authorList>
            <person name="Shu R."/>
            <person name="Zhang J."/>
            <person name="Meng Q."/>
            <person name="Zhang H."/>
            <person name="Zhou G."/>
            <person name="Li M."/>
            <person name="Wu P."/>
            <person name="Zhao Y."/>
            <person name="Chen C."/>
            <person name="Qin Q."/>
        </authorList>
    </citation>
    <scope>NUCLEOTIDE SEQUENCE [LARGE SCALE GENOMIC DNA]</scope>
    <source>
        <strain evidence="11 12">IOZ07</strain>
    </source>
</reference>
<evidence type="ECO:0000256" key="9">
    <source>
        <dbReference type="SAM" id="MobiDB-lite"/>
    </source>
</evidence>
<name>A0A8H4PUJ7_9HYPO</name>
<evidence type="ECO:0000256" key="1">
    <source>
        <dbReference type="ARBA" id="ARBA00010588"/>
    </source>
</evidence>
<dbReference type="GO" id="GO:0015031">
    <property type="term" value="P:protein transport"/>
    <property type="evidence" value="ECO:0007669"/>
    <property type="project" value="UniProtKB-KW"/>
</dbReference>
<keyword evidence="7" id="KW-0653">Protein transport</keyword>
<dbReference type="InterPro" id="IPR011989">
    <property type="entry name" value="ARM-like"/>
</dbReference>
<dbReference type="Gene3D" id="1.25.10.10">
    <property type="entry name" value="Leucine-rich Repeat Variant"/>
    <property type="match status" value="1"/>
</dbReference>
<protein>
    <recommendedName>
        <fullName evidence="3">Nucleotide exchange factor SIL1</fullName>
    </recommendedName>
</protein>
<dbReference type="AlphaFoldDB" id="A0A8H4PUJ7"/>
<comment type="subunit">
    <text evidence="2">Interacts with KAR2.</text>
</comment>
<evidence type="ECO:0000313" key="12">
    <source>
        <dbReference type="Proteomes" id="UP000557566"/>
    </source>
</evidence>
<evidence type="ECO:0000256" key="5">
    <source>
        <dbReference type="ARBA" id="ARBA00022729"/>
    </source>
</evidence>
<evidence type="ECO:0000256" key="6">
    <source>
        <dbReference type="ARBA" id="ARBA00022824"/>
    </source>
</evidence>
<keyword evidence="8" id="KW-0811">Translocation</keyword>
<keyword evidence="6" id="KW-0256">Endoplasmic reticulum</keyword>
<gene>
    <name evidence="11" type="ORF">G6O67_002521</name>
</gene>
<evidence type="ECO:0000256" key="8">
    <source>
        <dbReference type="ARBA" id="ARBA00023010"/>
    </source>
</evidence>
<evidence type="ECO:0000256" key="10">
    <source>
        <dbReference type="SAM" id="SignalP"/>
    </source>
</evidence>